<evidence type="ECO:0000256" key="2">
    <source>
        <dbReference type="ARBA" id="ARBA00023277"/>
    </source>
</evidence>
<comment type="caution">
    <text evidence="4">The sequence shown here is derived from an EMBL/GenBank/DDBJ whole genome shotgun (WGS) entry which is preliminary data.</text>
</comment>
<dbReference type="InterPro" id="IPR036291">
    <property type="entry name" value="NAD(P)-bd_dom_sf"/>
</dbReference>
<dbReference type="Gene3D" id="3.90.25.10">
    <property type="entry name" value="UDP-galactose 4-epimerase, domain 1"/>
    <property type="match status" value="1"/>
</dbReference>
<evidence type="ECO:0000256" key="1">
    <source>
        <dbReference type="ARBA" id="ARBA00022857"/>
    </source>
</evidence>
<dbReference type="AlphaFoldDB" id="A0A562ZX06"/>
<evidence type="ECO:0000259" key="3">
    <source>
        <dbReference type="Pfam" id="PF01370"/>
    </source>
</evidence>
<evidence type="ECO:0000313" key="4">
    <source>
        <dbReference type="EMBL" id="TWO72921.1"/>
    </source>
</evidence>
<dbReference type="PANTHER" id="PTHR43103">
    <property type="entry name" value="NUCLEOSIDE-DIPHOSPHATE-SUGAR EPIMERASE"/>
    <property type="match status" value="1"/>
</dbReference>
<dbReference type="RefSeq" id="WP_145890223.1">
    <property type="nucleotide sequence ID" value="NZ_VOBQ01000002.1"/>
</dbReference>
<gene>
    <name evidence="4" type="ORF">FN976_01365</name>
</gene>
<sequence>MRVLVTGAAGFIGATLVDLLRRRGTIGGRAVTALALVDQSVADAGDALAISGDLAEAATLRAIADFQADVVFHLAAVPGGAAEADPALGRRVNLDASLSLFELLAASGRRPVLVYASSIAVYGANLPDLVTPQTPLRPPLTYGAHKQVCEILLADFTRRGAIDGRSVRLPGIVARPGNGTGLVSAFMSDILYALRDGKPFVCPVGPASTAWWMSTSRCTENLLHAAVMDVPAGEAARAWPLPVLRLSMAEVITTCAKLYGADRQQVTFQPIPGVEAVFGRYPRLDDAPSRALGLRDDGSADALVRRALGEIE</sequence>
<dbReference type="Gene3D" id="3.40.50.720">
    <property type="entry name" value="NAD(P)-binding Rossmann-like Domain"/>
    <property type="match status" value="1"/>
</dbReference>
<name>A0A562ZX06_9BURK</name>
<organism evidence="4 5">
    <name type="scientific">Caenimonas sedimenti</name>
    <dbReference type="NCBI Taxonomy" id="2596921"/>
    <lineage>
        <taxon>Bacteria</taxon>
        <taxon>Pseudomonadati</taxon>
        <taxon>Pseudomonadota</taxon>
        <taxon>Betaproteobacteria</taxon>
        <taxon>Burkholderiales</taxon>
        <taxon>Comamonadaceae</taxon>
        <taxon>Caenimonas</taxon>
    </lineage>
</organism>
<dbReference type="Proteomes" id="UP000318199">
    <property type="component" value="Unassembled WGS sequence"/>
</dbReference>
<reference evidence="4 5" key="1">
    <citation type="submission" date="2019-07" db="EMBL/GenBank/DDBJ databases">
        <title>Caenimonas sedimenti sp. nov., isolated from activated sludge.</title>
        <authorList>
            <person name="Xu J."/>
        </authorList>
    </citation>
    <scope>NUCLEOTIDE SEQUENCE [LARGE SCALE GENOMIC DNA]</scope>
    <source>
        <strain evidence="4 5">HX-9-20</strain>
    </source>
</reference>
<dbReference type="Pfam" id="PF01370">
    <property type="entry name" value="Epimerase"/>
    <property type="match status" value="1"/>
</dbReference>
<proteinExistence type="predicted"/>
<keyword evidence="5" id="KW-1185">Reference proteome</keyword>
<dbReference type="EMBL" id="VOBQ01000002">
    <property type="protein sequence ID" value="TWO72921.1"/>
    <property type="molecule type" value="Genomic_DNA"/>
</dbReference>
<dbReference type="SUPFAM" id="SSF51735">
    <property type="entry name" value="NAD(P)-binding Rossmann-fold domains"/>
    <property type="match status" value="1"/>
</dbReference>
<feature type="domain" description="NAD-dependent epimerase/dehydratase" evidence="3">
    <location>
        <begin position="3"/>
        <end position="200"/>
    </location>
</feature>
<dbReference type="InterPro" id="IPR001509">
    <property type="entry name" value="Epimerase_deHydtase"/>
</dbReference>
<evidence type="ECO:0000313" key="5">
    <source>
        <dbReference type="Proteomes" id="UP000318199"/>
    </source>
</evidence>
<accession>A0A562ZX06</accession>
<dbReference type="PANTHER" id="PTHR43103:SF3">
    <property type="entry name" value="ADP-L-GLYCERO-D-MANNO-HEPTOSE-6-EPIMERASE"/>
    <property type="match status" value="1"/>
</dbReference>
<dbReference type="OrthoDB" id="9801056at2"/>
<keyword evidence="1" id="KW-0521">NADP</keyword>
<keyword evidence="2" id="KW-0119">Carbohydrate metabolism</keyword>
<protein>
    <submittedName>
        <fullName evidence="4">NAD-dependent epimerase/dehydratase family protein</fullName>
    </submittedName>
</protein>